<evidence type="ECO:0000313" key="1">
    <source>
        <dbReference type="EMBL" id="PRQ24360.1"/>
    </source>
</evidence>
<accession>A0A2P6PR09</accession>
<name>A0A2P6PR09_ROSCH</name>
<reference evidence="1 2" key="1">
    <citation type="journal article" date="2018" name="Nat. Genet.">
        <title>The Rosa genome provides new insights in the design of modern roses.</title>
        <authorList>
            <person name="Bendahmane M."/>
        </authorList>
    </citation>
    <scope>NUCLEOTIDE SEQUENCE [LARGE SCALE GENOMIC DNA]</scope>
    <source>
        <strain evidence="2">cv. Old Blush</strain>
    </source>
</reference>
<organism evidence="1 2">
    <name type="scientific">Rosa chinensis</name>
    <name type="common">China rose</name>
    <dbReference type="NCBI Taxonomy" id="74649"/>
    <lineage>
        <taxon>Eukaryota</taxon>
        <taxon>Viridiplantae</taxon>
        <taxon>Streptophyta</taxon>
        <taxon>Embryophyta</taxon>
        <taxon>Tracheophyta</taxon>
        <taxon>Spermatophyta</taxon>
        <taxon>Magnoliopsida</taxon>
        <taxon>eudicotyledons</taxon>
        <taxon>Gunneridae</taxon>
        <taxon>Pentapetalae</taxon>
        <taxon>rosids</taxon>
        <taxon>fabids</taxon>
        <taxon>Rosales</taxon>
        <taxon>Rosaceae</taxon>
        <taxon>Rosoideae</taxon>
        <taxon>Rosoideae incertae sedis</taxon>
        <taxon>Rosa</taxon>
    </lineage>
</organism>
<dbReference type="EMBL" id="PDCK01000044">
    <property type="protein sequence ID" value="PRQ24360.1"/>
    <property type="molecule type" value="Genomic_DNA"/>
</dbReference>
<dbReference type="AlphaFoldDB" id="A0A2P6PR09"/>
<gene>
    <name evidence="1" type="ORF">RchiOBHm_Chr6g0271591</name>
</gene>
<dbReference type="Gramene" id="PRQ24360">
    <property type="protein sequence ID" value="PRQ24360"/>
    <property type="gene ID" value="RchiOBHm_Chr6g0271591"/>
</dbReference>
<sequence>MIFRENKRRFKKVTFLKLSWRVLRDLQYSERLKTYLDTFLEFHTPSLAETKKINQKIIMHNAKIISLESKC</sequence>
<evidence type="ECO:0000313" key="2">
    <source>
        <dbReference type="Proteomes" id="UP000238479"/>
    </source>
</evidence>
<protein>
    <submittedName>
        <fullName evidence="1">Uncharacterized protein</fullName>
    </submittedName>
</protein>
<keyword evidence="2" id="KW-1185">Reference proteome</keyword>
<comment type="caution">
    <text evidence="1">The sequence shown here is derived from an EMBL/GenBank/DDBJ whole genome shotgun (WGS) entry which is preliminary data.</text>
</comment>
<proteinExistence type="predicted"/>
<dbReference type="Proteomes" id="UP000238479">
    <property type="component" value="Chromosome 6"/>
</dbReference>